<keyword evidence="4" id="KW-0843">Virulence</keyword>
<evidence type="ECO:0000256" key="3">
    <source>
        <dbReference type="ARBA" id="ARBA00022525"/>
    </source>
</evidence>
<evidence type="ECO:0000256" key="1">
    <source>
        <dbReference type="ARBA" id="ARBA00004613"/>
    </source>
</evidence>
<dbReference type="RefSeq" id="WP_006766948.1">
    <property type="nucleotide sequence ID" value="NZ_CABVPR010000016.1"/>
</dbReference>
<evidence type="ECO:0000313" key="7">
    <source>
        <dbReference type="EMBL" id="QRO80676.1"/>
    </source>
</evidence>
<name>A0A892ICI7_9BURK</name>
<feature type="compositionally biased region" description="Basic and acidic residues" evidence="6">
    <location>
        <begin position="105"/>
        <end position="122"/>
    </location>
</feature>
<dbReference type="GO" id="GO:0005576">
    <property type="term" value="C:extracellular region"/>
    <property type="evidence" value="ECO:0007669"/>
    <property type="project" value="UniProtKB-SubCell"/>
</dbReference>
<evidence type="ECO:0000256" key="6">
    <source>
        <dbReference type="SAM" id="MobiDB-lite"/>
    </source>
</evidence>
<comment type="similarity">
    <text evidence="5">Belongs to the SctB/SipC family.</text>
</comment>
<feature type="region of interest" description="Disordered" evidence="6">
    <location>
        <begin position="99"/>
        <end position="139"/>
    </location>
</feature>
<dbReference type="AlphaFoldDB" id="A0A892ICI7"/>
<keyword evidence="8" id="KW-1185">Reference proteome</keyword>
<dbReference type="Proteomes" id="UP000625568">
    <property type="component" value="Chromosome 2"/>
</dbReference>
<organism evidence="7 8">
    <name type="scientific">Burkholderia dolosa</name>
    <dbReference type="NCBI Taxonomy" id="152500"/>
    <lineage>
        <taxon>Bacteria</taxon>
        <taxon>Pseudomonadati</taxon>
        <taxon>Pseudomonadota</taxon>
        <taxon>Betaproteobacteria</taxon>
        <taxon>Burkholderiales</taxon>
        <taxon>Burkholderiaceae</taxon>
        <taxon>Burkholderia</taxon>
        <taxon>Burkholderia cepacia complex</taxon>
    </lineage>
</organism>
<evidence type="ECO:0000256" key="2">
    <source>
        <dbReference type="ARBA" id="ARBA00020604"/>
    </source>
</evidence>
<reference evidence="7 8" key="1">
    <citation type="submission" date="2021-02" db="EMBL/GenBank/DDBJ databases">
        <title>FDA dAtabase for Regulatory Grade micrObial Sequences (FDA-ARGOS): Supporting development and validation of Infectious Disease Dx tests.</title>
        <authorList>
            <person name="Minogue T."/>
            <person name="Wolcott M."/>
            <person name="Wasieloski L."/>
            <person name="Aguilar W."/>
            <person name="Moore D."/>
            <person name="Jaissle J."/>
            <person name="Tallon L."/>
            <person name="Sadzewicz L."/>
            <person name="Zhao X."/>
            <person name="Boylan J."/>
            <person name="Ott S."/>
            <person name="Bowen H."/>
            <person name="Vavikolanu K."/>
            <person name="Mehta A."/>
            <person name="Aluvathingal J."/>
            <person name="Nadendla S."/>
            <person name="Yan Y."/>
            <person name="Sichtig H."/>
        </authorList>
    </citation>
    <scope>NUCLEOTIDE SEQUENCE [LARGE SCALE GENOMIC DNA]</scope>
    <source>
        <strain evidence="7 8">FDAARGOS_1272</strain>
    </source>
</reference>
<dbReference type="Pfam" id="PF09599">
    <property type="entry name" value="IpaC_SipC"/>
    <property type="match status" value="1"/>
</dbReference>
<accession>A0A892ICI7</accession>
<evidence type="ECO:0000256" key="4">
    <source>
        <dbReference type="ARBA" id="ARBA00023026"/>
    </source>
</evidence>
<evidence type="ECO:0000313" key="8">
    <source>
        <dbReference type="Proteomes" id="UP000625568"/>
    </source>
</evidence>
<evidence type="ECO:0000256" key="5">
    <source>
        <dbReference type="ARBA" id="ARBA00035650"/>
    </source>
</evidence>
<dbReference type="EMBL" id="CP069483">
    <property type="protein sequence ID" value="QRO80676.1"/>
    <property type="molecule type" value="Genomic_DNA"/>
</dbReference>
<sequence>MAGLIMTIASPVGDFVPLGNVEPSTGSQKTAEARAIKQSNGEQIAPYVAPEAHTLSVPDLARLMTRDLQSLEPQTRDRVLADLHTDTERLNGELDALEQQFASATRDRRTEPVERDPRDMRGVPEGGGEPGTETPKGDSFSRLTDLLARALMLLGKISSERNANGMQMAVTSAEHARKAGDKIVESARHNLGGAIAGAAVGLVTTGTGTRQVMNSQTRQIKNLKFNDQKAVSLRDDARAIRKSIAQADAPELQPDRLRNVGGDRHPATLQSSERNLTRAERDTLEVQASEMDQRALDLEQRSKEVSFEQQRKTVLGQAISSMAQPAAGIAQSGAGVAAAAATGQVKVEDSSSALASGMQQSLVQSAVRTEESVKALLSKLEQLMAGRQSLVLGMLRA</sequence>
<dbReference type="GeneID" id="93130664"/>
<gene>
    <name evidence="7" type="ORF">I6K02_20455</name>
</gene>
<keyword evidence="3" id="KW-0964">Secreted</keyword>
<comment type="subcellular location">
    <subcellularLocation>
        <location evidence="1">Secreted</location>
    </subcellularLocation>
</comment>
<proteinExistence type="inferred from homology"/>
<protein>
    <recommendedName>
        <fullName evidence="2">Effector protein BipC</fullName>
    </recommendedName>
</protein>
<dbReference type="InterPro" id="IPR005427">
    <property type="entry name" value="BipC/SctB"/>
</dbReference>